<dbReference type="InterPro" id="IPR003593">
    <property type="entry name" value="AAA+_ATPase"/>
</dbReference>
<feature type="coiled-coil region" evidence="4">
    <location>
        <begin position="76"/>
        <end position="103"/>
    </location>
</feature>
<dbReference type="FunFam" id="3.40.50.300:FF:000011">
    <property type="entry name" value="Putative ABC transporter ATP-binding component"/>
    <property type="match status" value="1"/>
</dbReference>
<dbReference type="InterPro" id="IPR032781">
    <property type="entry name" value="ABC_tran_Xtn"/>
</dbReference>
<evidence type="ECO:0000256" key="4">
    <source>
        <dbReference type="SAM" id="Coils"/>
    </source>
</evidence>
<dbReference type="PANTHER" id="PTHR19211">
    <property type="entry name" value="ATP-BINDING TRANSPORT PROTEIN-RELATED"/>
    <property type="match status" value="1"/>
</dbReference>
<dbReference type="InterPro" id="IPR027417">
    <property type="entry name" value="P-loop_NTPase"/>
</dbReference>
<keyword evidence="4" id="KW-0175">Coiled coil</keyword>
<evidence type="ECO:0000313" key="7">
    <source>
        <dbReference type="Proteomes" id="UP000800096"/>
    </source>
</evidence>
<dbReference type="InterPro" id="IPR003439">
    <property type="entry name" value="ABC_transporter-like_ATP-bd"/>
</dbReference>
<dbReference type="Pfam" id="PF00005">
    <property type="entry name" value="ABC_tran"/>
    <property type="match status" value="2"/>
</dbReference>
<gene>
    <name evidence="6" type="ORF">BDU57DRAFT_523181</name>
</gene>
<keyword evidence="3" id="KW-0067">ATP-binding</keyword>
<keyword evidence="7" id="KW-1185">Reference proteome</keyword>
<dbReference type="OrthoDB" id="2110130at2759"/>
<evidence type="ECO:0000256" key="1">
    <source>
        <dbReference type="ARBA" id="ARBA00022737"/>
    </source>
</evidence>
<dbReference type="InterPro" id="IPR050611">
    <property type="entry name" value="ABCF"/>
</dbReference>
<sequence length="552" mass="61600">MEKMKLKEETVVQHVVRCDRVRERHVREAEILGNAIDDSTDPMAPVRAYRSITHERLALQLKEGHRIAERRSGARGKQARKELIKLEERFEESKKRLEENEADIDPVQLSAETQATADMLSSVQTLLELMDAASAEAKARIVLLGLGFKEERIDKPVSELSGGWRTRCDLACALTQYADVLLLDEPTNFLDLPSIIWLQDYIRNLTRTTVLITTHDRDFGDAVAEELLVLRNQTLETFRGNLSLYERERWKKARWMTKMRDAQDKQKKHIEKSIAGNIKAARDKGDDKKLKQAASRKKKLDERMGLQVGLKGGRFKLNRDFGGYHTNMRAGFDIPDFDPPVPLSFPKQPPDLRFPGALVNLEKVSFAYPRTKKVPILSDIDLTIHPNSRIGLAGLNGSGKTTLVSLIVGTEDGEGLTPSSGTITRHARARIGRFSQQSVEDISAIASCNSQLTALSHILDVGGSGMQDKDARGLLGGLGLHGQTVSDVPLMLLSGGQKVRVALAKLLWPPPQLLILDEVTTHLDSDTIMSLVLALREYDGAILVVTHDRFFM</sequence>
<proteinExistence type="predicted"/>
<dbReference type="PROSITE" id="PS50893">
    <property type="entry name" value="ABC_TRANSPORTER_2"/>
    <property type="match status" value="2"/>
</dbReference>
<dbReference type="Gene3D" id="3.40.50.300">
    <property type="entry name" value="P-loop containing nucleotide triphosphate hydrolases"/>
    <property type="match status" value="2"/>
</dbReference>
<dbReference type="SUPFAM" id="SSF52540">
    <property type="entry name" value="P-loop containing nucleoside triphosphate hydrolases"/>
    <property type="match status" value="2"/>
</dbReference>
<organism evidence="6 7">
    <name type="scientific">Ampelomyces quisqualis</name>
    <name type="common">Powdery mildew agent</name>
    <dbReference type="NCBI Taxonomy" id="50730"/>
    <lineage>
        <taxon>Eukaryota</taxon>
        <taxon>Fungi</taxon>
        <taxon>Dikarya</taxon>
        <taxon>Ascomycota</taxon>
        <taxon>Pezizomycotina</taxon>
        <taxon>Dothideomycetes</taxon>
        <taxon>Pleosporomycetidae</taxon>
        <taxon>Pleosporales</taxon>
        <taxon>Pleosporineae</taxon>
        <taxon>Phaeosphaeriaceae</taxon>
        <taxon>Ampelomyces</taxon>
    </lineage>
</organism>
<evidence type="ECO:0000259" key="5">
    <source>
        <dbReference type="PROSITE" id="PS50893"/>
    </source>
</evidence>
<evidence type="ECO:0000256" key="3">
    <source>
        <dbReference type="ARBA" id="ARBA00022840"/>
    </source>
</evidence>
<feature type="domain" description="ABC transporter" evidence="5">
    <location>
        <begin position="21"/>
        <end position="257"/>
    </location>
</feature>
<dbReference type="CDD" id="cd03221">
    <property type="entry name" value="ABCF_EF-3"/>
    <property type="match status" value="1"/>
</dbReference>
<name>A0A6A5Q9A7_AMPQU</name>
<dbReference type="Proteomes" id="UP000800096">
    <property type="component" value="Unassembled WGS sequence"/>
</dbReference>
<dbReference type="PROSITE" id="PS00211">
    <property type="entry name" value="ABC_TRANSPORTER_1"/>
    <property type="match status" value="1"/>
</dbReference>
<dbReference type="GO" id="GO:0005524">
    <property type="term" value="F:ATP binding"/>
    <property type="evidence" value="ECO:0007669"/>
    <property type="project" value="UniProtKB-KW"/>
</dbReference>
<protein>
    <submittedName>
        <fullName evidence="6">P-loop containing nucleoside triphosphate hydrolase protein</fullName>
    </submittedName>
</protein>
<keyword evidence="6" id="KW-0378">Hydrolase</keyword>
<dbReference type="AlphaFoldDB" id="A0A6A5Q9A7"/>
<dbReference type="InterPro" id="IPR017871">
    <property type="entry name" value="ABC_transporter-like_CS"/>
</dbReference>
<dbReference type="SMART" id="SM00382">
    <property type="entry name" value="AAA"/>
    <property type="match status" value="2"/>
</dbReference>
<reference evidence="6" key="1">
    <citation type="journal article" date="2020" name="Stud. Mycol.">
        <title>101 Dothideomycetes genomes: a test case for predicting lifestyles and emergence of pathogens.</title>
        <authorList>
            <person name="Haridas S."/>
            <person name="Albert R."/>
            <person name="Binder M."/>
            <person name="Bloem J."/>
            <person name="Labutti K."/>
            <person name="Salamov A."/>
            <person name="Andreopoulos B."/>
            <person name="Baker S."/>
            <person name="Barry K."/>
            <person name="Bills G."/>
            <person name="Bluhm B."/>
            <person name="Cannon C."/>
            <person name="Castanera R."/>
            <person name="Culley D."/>
            <person name="Daum C."/>
            <person name="Ezra D."/>
            <person name="Gonzalez J."/>
            <person name="Henrissat B."/>
            <person name="Kuo A."/>
            <person name="Liang C."/>
            <person name="Lipzen A."/>
            <person name="Lutzoni F."/>
            <person name="Magnuson J."/>
            <person name="Mondo S."/>
            <person name="Nolan M."/>
            <person name="Ohm R."/>
            <person name="Pangilinan J."/>
            <person name="Park H.-J."/>
            <person name="Ramirez L."/>
            <person name="Alfaro M."/>
            <person name="Sun H."/>
            <person name="Tritt A."/>
            <person name="Yoshinaga Y."/>
            <person name="Zwiers L.-H."/>
            <person name="Turgeon B."/>
            <person name="Goodwin S."/>
            <person name="Spatafora J."/>
            <person name="Crous P."/>
            <person name="Grigoriev I."/>
        </authorList>
    </citation>
    <scope>NUCLEOTIDE SEQUENCE</scope>
    <source>
        <strain evidence="6">HMLAC05119</strain>
    </source>
</reference>
<accession>A0A6A5Q9A7</accession>
<feature type="domain" description="ABC transporter" evidence="5">
    <location>
        <begin position="359"/>
        <end position="552"/>
    </location>
</feature>
<dbReference type="PANTHER" id="PTHR19211:SF135">
    <property type="entry name" value="ATPASE, PUTATIVE (AFU_ORTHOLOGUE AFUA_1G16440)-RELATED"/>
    <property type="match status" value="1"/>
</dbReference>
<dbReference type="EMBL" id="ML979141">
    <property type="protein sequence ID" value="KAF1911932.1"/>
    <property type="molecule type" value="Genomic_DNA"/>
</dbReference>
<dbReference type="Pfam" id="PF12848">
    <property type="entry name" value="ABC_tran_Xtn"/>
    <property type="match status" value="1"/>
</dbReference>
<evidence type="ECO:0000313" key="6">
    <source>
        <dbReference type="EMBL" id="KAF1911932.1"/>
    </source>
</evidence>
<keyword evidence="2" id="KW-0547">Nucleotide-binding</keyword>
<feature type="non-terminal residue" evidence="6">
    <location>
        <position position="552"/>
    </location>
</feature>
<keyword evidence="1" id="KW-0677">Repeat</keyword>
<evidence type="ECO:0000256" key="2">
    <source>
        <dbReference type="ARBA" id="ARBA00022741"/>
    </source>
</evidence>
<dbReference type="GO" id="GO:0016887">
    <property type="term" value="F:ATP hydrolysis activity"/>
    <property type="evidence" value="ECO:0007669"/>
    <property type="project" value="InterPro"/>
</dbReference>